<evidence type="ECO:0000313" key="3">
    <source>
        <dbReference type="EMBL" id="GAJ16703.1"/>
    </source>
</evidence>
<protein>
    <recommendedName>
        <fullName evidence="2">Bacterial PH domain-containing protein</fullName>
    </recommendedName>
</protein>
<keyword evidence="1" id="KW-0812">Transmembrane</keyword>
<comment type="caution">
    <text evidence="3">The sequence shown here is derived from an EMBL/GenBank/DDBJ whole genome shotgun (WGS) entry which is preliminary data.</text>
</comment>
<name>X1UGT1_9ZZZZ</name>
<feature type="transmembrane region" description="Helical" evidence="1">
    <location>
        <begin position="20"/>
        <end position="48"/>
    </location>
</feature>
<organism evidence="3">
    <name type="scientific">marine sediment metagenome</name>
    <dbReference type="NCBI Taxonomy" id="412755"/>
    <lineage>
        <taxon>unclassified sequences</taxon>
        <taxon>metagenomes</taxon>
        <taxon>ecological metagenomes</taxon>
    </lineage>
</organism>
<gene>
    <name evidence="3" type="ORF">S12H4_60864</name>
</gene>
<feature type="non-terminal residue" evidence="3">
    <location>
        <position position="122"/>
    </location>
</feature>
<dbReference type="EMBL" id="BARW01040186">
    <property type="protein sequence ID" value="GAJ16703.1"/>
    <property type="molecule type" value="Genomic_DNA"/>
</dbReference>
<sequence length="122" mass="14445">MIKTYNPKETKKWMEYPSLFVGIIMIIWGVINHQTILLVLGFFFILVVSNKTEIIIDRKGILITTKTLFLMKRKDRLNFKEMESIIIKEGTQKSLIYFMKGWKGRKVLIDTINLTKLIDYIK</sequence>
<evidence type="ECO:0000256" key="1">
    <source>
        <dbReference type="SAM" id="Phobius"/>
    </source>
</evidence>
<reference evidence="3" key="1">
    <citation type="journal article" date="2014" name="Front. Microbiol.">
        <title>High frequency of phylogenetically diverse reductive dehalogenase-homologous genes in deep subseafloor sedimentary metagenomes.</title>
        <authorList>
            <person name="Kawai M."/>
            <person name="Futagami T."/>
            <person name="Toyoda A."/>
            <person name="Takaki Y."/>
            <person name="Nishi S."/>
            <person name="Hori S."/>
            <person name="Arai W."/>
            <person name="Tsubouchi T."/>
            <person name="Morono Y."/>
            <person name="Uchiyama I."/>
            <person name="Ito T."/>
            <person name="Fujiyama A."/>
            <person name="Inagaki F."/>
            <person name="Takami H."/>
        </authorList>
    </citation>
    <scope>NUCLEOTIDE SEQUENCE</scope>
    <source>
        <strain evidence="3">Expedition CK06-06</strain>
    </source>
</reference>
<keyword evidence="1" id="KW-1133">Transmembrane helix</keyword>
<feature type="domain" description="Bacterial PH" evidence="2">
    <location>
        <begin position="2"/>
        <end position="119"/>
    </location>
</feature>
<dbReference type="AlphaFoldDB" id="X1UGT1"/>
<dbReference type="InterPro" id="IPR048871">
    <property type="entry name" value="PH_7_bact"/>
</dbReference>
<keyword evidence="1" id="KW-0472">Membrane</keyword>
<proteinExistence type="predicted"/>
<accession>X1UGT1</accession>
<dbReference type="Pfam" id="PF20794">
    <property type="entry name" value="bPH_7"/>
    <property type="match status" value="1"/>
</dbReference>
<evidence type="ECO:0000259" key="2">
    <source>
        <dbReference type="Pfam" id="PF20794"/>
    </source>
</evidence>